<comment type="caution">
    <text evidence="6">The sequence shown here is derived from an EMBL/GenBank/DDBJ whole genome shotgun (WGS) entry which is preliminary data.</text>
</comment>
<evidence type="ECO:0000259" key="5">
    <source>
        <dbReference type="PROSITE" id="PS51918"/>
    </source>
</evidence>
<dbReference type="PANTHER" id="PTHR43524">
    <property type="entry name" value="RADICAL SAM SUPERFAMILY PROTEIN"/>
    <property type="match status" value="1"/>
</dbReference>
<dbReference type="SMART" id="SM00729">
    <property type="entry name" value="Elp3"/>
    <property type="match status" value="1"/>
</dbReference>
<dbReference type="InterPro" id="IPR013785">
    <property type="entry name" value="Aldolase_TIM"/>
</dbReference>
<dbReference type="GO" id="GO:0046872">
    <property type="term" value="F:metal ion binding"/>
    <property type="evidence" value="ECO:0007669"/>
    <property type="project" value="UniProtKB-KW"/>
</dbReference>
<keyword evidence="1" id="KW-0949">S-adenosyl-L-methionine</keyword>
<keyword evidence="2" id="KW-0479">Metal-binding</keyword>
<dbReference type="Proteomes" id="UP000268469">
    <property type="component" value="Unassembled WGS sequence"/>
</dbReference>
<reference evidence="6 7" key="1">
    <citation type="submission" date="2018-06" db="EMBL/GenBank/DDBJ databases">
        <title>Extensive metabolic versatility and redundancy in microbially diverse, dynamic hydrothermal sediments.</title>
        <authorList>
            <person name="Dombrowski N."/>
            <person name="Teske A."/>
            <person name="Baker B.J."/>
        </authorList>
    </citation>
    <scope>NUCLEOTIDE SEQUENCE [LARGE SCALE GENOMIC DNA]</scope>
    <source>
        <strain evidence="6">B36_G15</strain>
    </source>
</reference>
<dbReference type="SFLD" id="SFLDG01386">
    <property type="entry name" value="main_SPASM_domain-containing"/>
    <property type="match status" value="1"/>
</dbReference>
<dbReference type="AlphaFoldDB" id="A0A660SHX8"/>
<evidence type="ECO:0000313" key="6">
    <source>
        <dbReference type="EMBL" id="RKX70152.1"/>
    </source>
</evidence>
<evidence type="ECO:0000256" key="1">
    <source>
        <dbReference type="ARBA" id="ARBA00022691"/>
    </source>
</evidence>
<dbReference type="InterPro" id="IPR007197">
    <property type="entry name" value="rSAM"/>
</dbReference>
<accession>A0A660SHX8</accession>
<dbReference type="Pfam" id="PF04055">
    <property type="entry name" value="Radical_SAM"/>
    <property type="match status" value="1"/>
</dbReference>
<dbReference type="InterPro" id="IPR006638">
    <property type="entry name" value="Elp3/MiaA/NifB-like_rSAM"/>
</dbReference>
<dbReference type="SFLD" id="SFLDS00029">
    <property type="entry name" value="Radical_SAM"/>
    <property type="match status" value="1"/>
</dbReference>
<dbReference type="GO" id="GO:0003824">
    <property type="term" value="F:catalytic activity"/>
    <property type="evidence" value="ECO:0007669"/>
    <property type="project" value="InterPro"/>
</dbReference>
<evidence type="ECO:0000256" key="2">
    <source>
        <dbReference type="ARBA" id="ARBA00022723"/>
    </source>
</evidence>
<sequence>MKDRDRRLRGVYSSLIDSALLVSRIGPLREWILTILTPIVRSSIILAQREISNPQVLKDKTDMMLALIYSAMRSGIHKKTVRIMMKKIFLSEKRKLTEHRFYRRFGFMPPSFITISPGKRCNLKCHYCYANATTDDEKLSHHVFSRIIAEAKEFWGTRFFVISGGEPFLWRDAGKDFLDVAADNLDTIFLVYTNGTLIEGRVLDRLYELGNILPAISVEGLKEVTDQRRGKGIFERITKVMRELRRRHIAFGISMTATRLNCAELLSDRFIDFYFKEMGASFGWIFHYMPIGRDPDPELMPTPEQREWMWKRSWEIIRKRRILLADFWNHGTVSNGCISAGRSGGYFYIDWNGNITPCVFFPYSTMNINEIYQKGKTINAIFEDPFFAAIRCWQRAYGYKKPTIDHETDWLRPCPIRDHHQIAREIIERHRARLIEGNDRRIESDSFFKLMDKYDRALKERIGRIWQERYLCG</sequence>
<dbReference type="Gene3D" id="3.20.20.70">
    <property type="entry name" value="Aldolase class I"/>
    <property type="match status" value="1"/>
</dbReference>
<dbReference type="EMBL" id="QNBE01000049">
    <property type="protein sequence ID" value="RKX70152.1"/>
    <property type="molecule type" value="Genomic_DNA"/>
</dbReference>
<dbReference type="SFLD" id="SFLDG01067">
    <property type="entry name" value="SPASM/twitch_domain_containing"/>
    <property type="match status" value="1"/>
</dbReference>
<name>A0A660SHX8_UNCW3</name>
<keyword evidence="4" id="KW-0411">Iron-sulfur</keyword>
<dbReference type="InterPro" id="IPR058240">
    <property type="entry name" value="rSAM_sf"/>
</dbReference>
<proteinExistence type="predicted"/>
<dbReference type="SUPFAM" id="SSF102114">
    <property type="entry name" value="Radical SAM enzymes"/>
    <property type="match status" value="1"/>
</dbReference>
<evidence type="ECO:0000256" key="4">
    <source>
        <dbReference type="ARBA" id="ARBA00023014"/>
    </source>
</evidence>
<organism evidence="6 7">
    <name type="scientific">candidate division WOR-3 bacterium</name>
    <dbReference type="NCBI Taxonomy" id="2052148"/>
    <lineage>
        <taxon>Bacteria</taxon>
        <taxon>Bacteria division WOR-3</taxon>
    </lineage>
</organism>
<gene>
    <name evidence="6" type="ORF">DRP53_05925</name>
</gene>
<feature type="domain" description="Radical SAM core" evidence="5">
    <location>
        <begin position="105"/>
        <end position="323"/>
    </location>
</feature>
<protein>
    <submittedName>
        <fullName evidence="6">Radical SAM protein</fullName>
    </submittedName>
</protein>
<dbReference type="GO" id="GO:0051536">
    <property type="term" value="F:iron-sulfur cluster binding"/>
    <property type="evidence" value="ECO:0007669"/>
    <property type="project" value="UniProtKB-KW"/>
</dbReference>
<evidence type="ECO:0000313" key="7">
    <source>
        <dbReference type="Proteomes" id="UP000268469"/>
    </source>
</evidence>
<keyword evidence="3" id="KW-0408">Iron</keyword>
<dbReference type="PANTHER" id="PTHR43524:SF1">
    <property type="entry name" value="RADICAL SAM SUPERFAMILY PROTEIN"/>
    <property type="match status" value="1"/>
</dbReference>
<dbReference type="PROSITE" id="PS51918">
    <property type="entry name" value="RADICAL_SAM"/>
    <property type="match status" value="1"/>
</dbReference>
<evidence type="ECO:0000256" key="3">
    <source>
        <dbReference type="ARBA" id="ARBA00023004"/>
    </source>
</evidence>
<dbReference type="CDD" id="cd01335">
    <property type="entry name" value="Radical_SAM"/>
    <property type="match status" value="1"/>
</dbReference>